<keyword evidence="7" id="KW-1185">Reference proteome</keyword>
<dbReference type="Pfam" id="PF00462">
    <property type="entry name" value="Glutaredoxin"/>
    <property type="match status" value="1"/>
</dbReference>
<dbReference type="AlphaFoldDB" id="A0AAD9PMU4"/>
<dbReference type="PANTHER" id="PTHR45694">
    <property type="entry name" value="GLUTAREDOXIN 2"/>
    <property type="match status" value="1"/>
</dbReference>
<evidence type="ECO:0000313" key="6">
    <source>
        <dbReference type="EMBL" id="KAK2197297.1"/>
    </source>
</evidence>
<dbReference type="PROSITE" id="PS00195">
    <property type="entry name" value="GLUTAREDOXIN_1"/>
    <property type="match status" value="1"/>
</dbReference>
<dbReference type="InterPro" id="IPR011899">
    <property type="entry name" value="Glutaredoxin_euk/vir"/>
</dbReference>
<keyword evidence="2" id="KW-0249">Electron transport</keyword>
<dbReference type="SUPFAM" id="SSF52833">
    <property type="entry name" value="Thioredoxin-like"/>
    <property type="match status" value="1"/>
</dbReference>
<dbReference type="GO" id="GO:0034599">
    <property type="term" value="P:cellular response to oxidative stress"/>
    <property type="evidence" value="ECO:0007669"/>
    <property type="project" value="TreeGrafter"/>
</dbReference>
<evidence type="ECO:0000256" key="1">
    <source>
        <dbReference type="ARBA" id="ARBA00022448"/>
    </source>
</evidence>
<dbReference type="PANTHER" id="PTHR45694:SF18">
    <property type="entry name" value="GLUTAREDOXIN-1-RELATED"/>
    <property type="match status" value="1"/>
</dbReference>
<evidence type="ECO:0000256" key="3">
    <source>
        <dbReference type="ARBA" id="ARBA00023157"/>
    </source>
</evidence>
<dbReference type="PRINTS" id="PR00160">
    <property type="entry name" value="GLUTAREDOXIN"/>
</dbReference>
<gene>
    <name evidence="6" type="ORF">BdWA1_000296</name>
</gene>
<dbReference type="RefSeq" id="XP_067804139.1">
    <property type="nucleotide sequence ID" value="XM_067945348.1"/>
</dbReference>
<dbReference type="GeneID" id="94334594"/>
<proteinExistence type="predicted"/>
<dbReference type="PROSITE" id="PS51354">
    <property type="entry name" value="GLUTAREDOXIN_2"/>
    <property type="match status" value="1"/>
</dbReference>
<sequence length="117" mass="13088">MPASNIDVFLSHEAVKQANELINKNAVTVFTKGTCPYCVRVMQLFRDLKLQKMHEEDIRENPQQQLLKDYFLALTGASTVPRVFIGGKCVGGCDDVFKLKQDGKLLDMLREAGALSQ</sequence>
<dbReference type="InterPro" id="IPR002109">
    <property type="entry name" value="Glutaredoxin"/>
</dbReference>
<evidence type="ECO:0000256" key="2">
    <source>
        <dbReference type="ARBA" id="ARBA00022982"/>
    </source>
</evidence>
<reference evidence="6" key="1">
    <citation type="journal article" date="2023" name="Nat. Microbiol.">
        <title>Babesia duncani multi-omics identifies virulence factors and drug targets.</title>
        <authorList>
            <person name="Singh P."/>
            <person name="Lonardi S."/>
            <person name="Liang Q."/>
            <person name="Vydyam P."/>
            <person name="Khabirova E."/>
            <person name="Fang T."/>
            <person name="Gihaz S."/>
            <person name="Thekkiniath J."/>
            <person name="Munshi M."/>
            <person name="Abel S."/>
            <person name="Ciampossin L."/>
            <person name="Batugedara G."/>
            <person name="Gupta M."/>
            <person name="Lu X.M."/>
            <person name="Lenz T."/>
            <person name="Chakravarty S."/>
            <person name="Cornillot E."/>
            <person name="Hu Y."/>
            <person name="Ma W."/>
            <person name="Gonzalez L.M."/>
            <person name="Sanchez S."/>
            <person name="Estrada K."/>
            <person name="Sanchez-Flores A."/>
            <person name="Montero E."/>
            <person name="Harb O.S."/>
            <person name="Le Roch K.G."/>
            <person name="Mamoun C.B."/>
        </authorList>
    </citation>
    <scope>NUCLEOTIDE SEQUENCE</scope>
    <source>
        <strain evidence="6">WA1</strain>
    </source>
</reference>
<dbReference type="CDD" id="cd03419">
    <property type="entry name" value="GRX_GRXh_1_2_like"/>
    <property type="match status" value="1"/>
</dbReference>
<protein>
    <submittedName>
        <fullName evidence="6">Bifunctional Glutaredoxin</fullName>
    </submittedName>
</protein>
<dbReference type="InterPro" id="IPR036249">
    <property type="entry name" value="Thioredoxin-like_sf"/>
</dbReference>
<keyword evidence="4" id="KW-0676">Redox-active center</keyword>
<dbReference type="EMBL" id="JALLKP010000001">
    <property type="protein sequence ID" value="KAK2197297.1"/>
    <property type="molecule type" value="Genomic_DNA"/>
</dbReference>
<dbReference type="Proteomes" id="UP001214638">
    <property type="component" value="Unassembled WGS sequence"/>
</dbReference>
<evidence type="ECO:0000313" key="7">
    <source>
        <dbReference type="Proteomes" id="UP001214638"/>
    </source>
</evidence>
<dbReference type="Gene3D" id="3.40.30.10">
    <property type="entry name" value="Glutaredoxin"/>
    <property type="match status" value="1"/>
</dbReference>
<keyword evidence="3" id="KW-1015">Disulfide bond</keyword>
<comment type="caution">
    <text evidence="6">The sequence shown here is derived from an EMBL/GenBank/DDBJ whole genome shotgun (WGS) entry which is preliminary data.</text>
</comment>
<dbReference type="GO" id="GO:0015038">
    <property type="term" value="F:glutathione disulfide oxidoreductase activity"/>
    <property type="evidence" value="ECO:0007669"/>
    <property type="project" value="TreeGrafter"/>
</dbReference>
<dbReference type="GO" id="GO:0005737">
    <property type="term" value="C:cytoplasm"/>
    <property type="evidence" value="ECO:0007669"/>
    <property type="project" value="TreeGrafter"/>
</dbReference>
<accession>A0AAD9PMU4</accession>
<keyword evidence="1" id="KW-0813">Transport</keyword>
<dbReference type="NCBIfam" id="TIGR02180">
    <property type="entry name" value="GRX_euk"/>
    <property type="match status" value="1"/>
</dbReference>
<evidence type="ECO:0000259" key="5">
    <source>
        <dbReference type="Pfam" id="PF00462"/>
    </source>
</evidence>
<feature type="domain" description="Glutaredoxin" evidence="5">
    <location>
        <begin position="27"/>
        <end position="90"/>
    </location>
</feature>
<dbReference type="InterPro" id="IPR011767">
    <property type="entry name" value="GLR_AS"/>
</dbReference>
<name>A0AAD9PMU4_9APIC</name>
<evidence type="ECO:0000256" key="4">
    <source>
        <dbReference type="ARBA" id="ARBA00023284"/>
    </source>
</evidence>
<organism evidence="6 7">
    <name type="scientific">Babesia duncani</name>
    <dbReference type="NCBI Taxonomy" id="323732"/>
    <lineage>
        <taxon>Eukaryota</taxon>
        <taxon>Sar</taxon>
        <taxon>Alveolata</taxon>
        <taxon>Apicomplexa</taxon>
        <taxon>Aconoidasida</taxon>
        <taxon>Piroplasmida</taxon>
        <taxon>Babesiidae</taxon>
        <taxon>Babesia</taxon>
    </lineage>
</organism>
<dbReference type="KEGG" id="bdw:94334594"/>
<dbReference type="InterPro" id="IPR014025">
    <property type="entry name" value="Glutaredoxin_subgr"/>
</dbReference>